<dbReference type="STRING" id="1120990.SAMN03080614_101138"/>
<dbReference type="Gene3D" id="3.40.50.300">
    <property type="entry name" value="P-loop containing nucleotide triphosphate hydrolases"/>
    <property type="match status" value="1"/>
</dbReference>
<sequence>MQEFLKTKVIVPPLNTKVVPRYELVNKLNDNLQVGKMFCRKLTLFCAPAGYGKTTLTRIWLEKEKESTAWVSLDEHDNSPSLFWGYIITALQKFDRNLGKNILHFLNSNNYFTEWSSKSIIVPLLNELMEREGIMYLVLDDYHLITNSEIHQGMAYFIENLPPNLHLVVTTRSLPPWPLAKWRAKEKLLEVGVNQLKFTIEEISTMLKLYDNLLLKDEEIEILLTKTAGWVTGLKLAISSLLSTKDVEGFIKKFSGNHCSILHFLTEEVFNNQEKEIRDFLLETSIFQRFNSTLCDQITERSNSEKILAKLDRDNLFLIPLDEKKSWFTYHPLFSQILLSMLKKHYYEKFIHLNQRAFDYFLQSNEPSTALYHSYIINDFDKTAFVLHHFPIEQLFNLNHLQLIHKYFQNFSLDILKKYPRLILYKAFIMLILGDMKKVEYYLNLASEVNSSDEGYLGILTTIQVYYKIYAGKVCLTDVLETSKKALNLLPQGDFFWSMATTVVCGDALFFSGEFKKAHHYYLKAYSIILIIKIPISFYLPEQRSLLHYLNLEN</sequence>
<dbReference type="AlphaFoldDB" id="A0A1H9ZNL0"/>
<evidence type="ECO:0000313" key="2">
    <source>
        <dbReference type="EMBL" id="SES83346.1"/>
    </source>
</evidence>
<evidence type="ECO:0000313" key="3">
    <source>
        <dbReference type="Proteomes" id="UP000243819"/>
    </source>
</evidence>
<dbReference type="SUPFAM" id="SSF52540">
    <property type="entry name" value="P-loop containing nucleoside triphosphate hydrolases"/>
    <property type="match status" value="1"/>
</dbReference>
<dbReference type="Pfam" id="PF25873">
    <property type="entry name" value="WHD_MalT"/>
    <property type="match status" value="1"/>
</dbReference>
<dbReference type="Proteomes" id="UP000243819">
    <property type="component" value="Unassembled WGS sequence"/>
</dbReference>
<dbReference type="OrthoDB" id="9789465at2"/>
<organism evidence="2 3">
    <name type="scientific">Anaerobranca gottschalkii DSM 13577</name>
    <dbReference type="NCBI Taxonomy" id="1120990"/>
    <lineage>
        <taxon>Bacteria</taxon>
        <taxon>Bacillati</taxon>
        <taxon>Bacillota</taxon>
        <taxon>Clostridia</taxon>
        <taxon>Eubacteriales</taxon>
        <taxon>Proteinivoracaceae</taxon>
        <taxon>Anaerobranca</taxon>
    </lineage>
</organism>
<gene>
    <name evidence="2" type="ORF">SAMN03080614_101138</name>
</gene>
<keyword evidence="3" id="KW-1185">Reference proteome</keyword>
<dbReference type="RefSeq" id="WP_091349706.1">
    <property type="nucleotide sequence ID" value="NZ_FOIF01000011.1"/>
</dbReference>
<name>A0A1H9ZNL0_9FIRM</name>
<dbReference type="InterPro" id="IPR059106">
    <property type="entry name" value="WHD_MalT"/>
</dbReference>
<feature type="domain" description="MalT-like winged helix" evidence="1">
    <location>
        <begin position="267"/>
        <end position="346"/>
    </location>
</feature>
<reference evidence="3" key="1">
    <citation type="submission" date="2016-10" db="EMBL/GenBank/DDBJ databases">
        <authorList>
            <person name="Varghese N."/>
            <person name="Submissions S."/>
        </authorList>
    </citation>
    <scope>NUCLEOTIDE SEQUENCE [LARGE SCALE GENOMIC DNA]</scope>
    <source>
        <strain evidence="3">DSM 13577</strain>
    </source>
</reference>
<evidence type="ECO:0000259" key="1">
    <source>
        <dbReference type="Pfam" id="PF25873"/>
    </source>
</evidence>
<dbReference type="EMBL" id="FOIF01000011">
    <property type="protein sequence ID" value="SES83346.1"/>
    <property type="molecule type" value="Genomic_DNA"/>
</dbReference>
<dbReference type="InterPro" id="IPR027417">
    <property type="entry name" value="P-loop_NTPase"/>
</dbReference>
<protein>
    <submittedName>
        <fullName evidence="2">LuxR family transcriptional regulator, maltose regulon positive regulatory protein</fullName>
    </submittedName>
</protein>
<proteinExistence type="predicted"/>
<accession>A0A1H9ZNL0</accession>